<sequence>IIQIWVNDIKGSRDILASEMGWRIRQGILVVPTTSVFNALDSKQNIDMIEPVGYCADGYHHEETMYDRETIVLPLMMGDFIIERYLGISGGVMGGNVWFFCDSIDSALEAGDRAVEAVDTVEGAVTTFDICSAGSKPVYLQQEHPEVGPSTNHPYCPTLQGKIPDYMVPEGIKSIPEIVINGVNENALKNAMKAAMYAAAEVAGVKRISSGNYEGKLGKFNILLKDLL</sequence>
<accession>A0AC61SAV3</accession>
<name>A0AC61SAV3_9EURY</name>
<comment type="caution">
    <text evidence="1">The sequence shown here is derived from an EMBL/GenBank/DDBJ whole genome shotgun (WGS) entry which is preliminary data.</text>
</comment>
<proteinExistence type="predicted"/>
<organism evidence="1 2">
    <name type="scientific">Candidatus Methanomarinus sp</name>
    <dbReference type="NCBI Taxonomy" id="3386244"/>
    <lineage>
        <taxon>Archaea</taxon>
        <taxon>Methanobacteriati</taxon>
        <taxon>Methanobacteriota</taxon>
        <taxon>Stenosarchaea group</taxon>
        <taxon>Methanomicrobia</taxon>
        <taxon>Methanosarcinales</taxon>
        <taxon>ANME-2 cluster</taxon>
        <taxon>Candidatus Methanocomedenaceae</taxon>
        <taxon>Candidatus Methanomarinus</taxon>
    </lineage>
</organism>
<evidence type="ECO:0000313" key="1">
    <source>
        <dbReference type="EMBL" id="TKY91731.1"/>
    </source>
</evidence>
<dbReference type="Proteomes" id="UP000315423">
    <property type="component" value="Unassembled WGS sequence"/>
</dbReference>
<dbReference type="EMBL" id="QYBA01000138">
    <property type="protein sequence ID" value="TKY91731.1"/>
    <property type="molecule type" value="Genomic_DNA"/>
</dbReference>
<feature type="non-terminal residue" evidence="1">
    <location>
        <position position="1"/>
    </location>
</feature>
<protein>
    <submittedName>
        <fullName evidence="1">Formylmethanofuran--tetrahydromethanopterin formyltransferase</fullName>
    </submittedName>
</protein>
<evidence type="ECO:0000313" key="2">
    <source>
        <dbReference type="Proteomes" id="UP000315423"/>
    </source>
</evidence>
<gene>
    <name evidence="1" type="ORF">C5S46_04310</name>
</gene>
<reference evidence="1" key="1">
    <citation type="submission" date="2018-09" db="EMBL/GenBank/DDBJ databases">
        <title>A genomic encyclopedia of anaerobic methanotrophic archaea.</title>
        <authorList>
            <person name="Skennerton C.T."/>
            <person name="Chadwick G.L."/>
            <person name="Laso-Perez R."/>
            <person name="Leu A.O."/>
            <person name="Speth D.R."/>
            <person name="Yu H."/>
            <person name="Morgan-Lang C."/>
            <person name="Hatzenpichler R."/>
            <person name="Goudeau D."/>
            <person name="Malmstrom R."/>
            <person name="Woyke T."/>
            <person name="Hallam S."/>
            <person name="Tyson G.W."/>
            <person name="Wegener G."/>
            <person name="Boetius A."/>
            <person name="Orphan V.J."/>
        </authorList>
    </citation>
    <scope>NUCLEOTIDE SEQUENCE</scope>
    <source>
        <strain evidence="1">CONS3730D10UFb2</strain>
    </source>
</reference>